<evidence type="ECO:0000313" key="5">
    <source>
        <dbReference type="Ensembl" id="ENSBGRP00000011465.1"/>
    </source>
</evidence>
<sequence length="235" mass="25462">MSPLLQAPFLVSLGLLLAGPALPARILQNRLGSFSWDNCDAGKDPAVINSLTVEPDPIAIPGNLTITAEAKTSAILSDPLKVSPGSGRHWKEGAVGQGQGPEACTLRKLNIFGILESQSSKNNIDLFKCHFIGLPLYFCFRVTSSFLPAACFGGGYLFSYKTTKAFCVSMAIIYIIVLSSLLPLYHMLIRLQPVLVQIYSGTSSTGLFKKFSDLESVSLKLPFDLVNHSPYLICF</sequence>
<evidence type="ECO:0000313" key="6">
    <source>
        <dbReference type="Proteomes" id="UP000694520"/>
    </source>
</evidence>
<dbReference type="InterPro" id="IPR003172">
    <property type="entry name" value="ML_dom"/>
</dbReference>
<name>A0A8B9WS65_BOSMU</name>
<dbReference type="GO" id="GO:0006689">
    <property type="term" value="P:ganglioside catabolic process"/>
    <property type="evidence" value="ECO:0007669"/>
    <property type="project" value="InterPro"/>
</dbReference>
<feature type="transmembrane region" description="Helical" evidence="2">
    <location>
        <begin position="165"/>
        <end position="185"/>
    </location>
</feature>
<keyword evidence="2" id="KW-0812">Transmembrane</keyword>
<feature type="chain" id="PRO_5034042517" description="MD-2-related lipid-recognition domain-containing protein" evidence="3">
    <location>
        <begin position="24"/>
        <end position="235"/>
    </location>
</feature>
<accession>A0A8B9WS65</accession>
<dbReference type="AlphaFoldDB" id="A0A8B9WS65"/>
<dbReference type="InterPro" id="IPR028996">
    <property type="entry name" value="GM2-AP"/>
</dbReference>
<feature type="signal peptide" evidence="3">
    <location>
        <begin position="1"/>
        <end position="23"/>
    </location>
</feature>
<dbReference type="SUPFAM" id="SSF63707">
    <property type="entry name" value="Ganglioside M2 (gm2) activator"/>
    <property type="match status" value="1"/>
</dbReference>
<evidence type="ECO:0000256" key="1">
    <source>
        <dbReference type="ARBA" id="ARBA00022729"/>
    </source>
</evidence>
<proteinExistence type="predicted"/>
<dbReference type="Pfam" id="PF02221">
    <property type="entry name" value="E1_DerP2_DerF2"/>
    <property type="match status" value="1"/>
</dbReference>
<dbReference type="Proteomes" id="UP000694520">
    <property type="component" value="Chromosome 8"/>
</dbReference>
<keyword evidence="6" id="KW-1185">Reference proteome</keyword>
<reference evidence="5" key="3">
    <citation type="submission" date="2025-09" db="UniProtKB">
        <authorList>
            <consortium name="Ensembl"/>
        </authorList>
    </citation>
    <scope>IDENTIFICATION</scope>
</reference>
<evidence type="ECO:0000259" key="4">
    <source>
        <dbReference type="Pfam" id="PF02221"/>
    </source>
</evidence>
<feature type="domain" description="MD-2-related lipid-recognition" evidence="4">
    <location>
        <begin position="33"/>
        <end position="82"/>
    </location>
</feature>
<dbReference type="InterPro" id="IPR036846">
    <property type="entry name" value="GM2-AP_sf"/>
</dbReference>
<evidence type="ECO:0000256" key="3">
    <source>
        <dbReference type="SAM" id="SignalP"/>
    </source>
</evidence>
<organism evidence="5 6">
    <name type="scientific">Bos mutus grunniens</name>
    <name type="common">Wild yak</name>
    <name type="synonym">Bos grunniens</name>
    <dbReference type="NCBI Taxonomy" id="30521"/>
    <lineage>
        <taxon>Eukaryota</taxon>
        <taxon>Metazoa</taxon>
        <taxon>Chordata</taxon>
        <taxon>Craniata</taxon>
        <taxon>Vertebrata</taxon>
        <taxon>Euteleostomi</taxon>
        <taxon>Mammalia</taxon>
        <taxon>Eutheria</taxon>
        <taxon>Laurasiatheria</taxon>
        <taxon>Artiodactyla</taxon>
        <taxon>Ruminantia</taxon>
        <taxon>Pecora</taxon>
        <taxon>Bovidae</taxon>
        <taxon>Bovinae</taxon>
        <taxon>Bos</taxon>
    </lineage>
</organism>
<evidence type="ECO:0000256" key="2">
    <source>
        <dbReference type="SAM" id="Phobius"/>
    </source>
</evidence>
<reference evidence="5" key="1">
    <citation type="submission" date="2019-05" db="EMBL/GenBank/DDBJ databases">
        <authorList>
            <person name="Zhang S."/>
            <person name="Liu J."/>
        </authorList>
    </citation>
    <scope>NUCLEOTIDE SEQUENCE [LARGE SCALE GENOMIC DNA]</scope>
</reference>
<dbReference type="PANTHER" id="PTHR17357:SF0">
    <property type="entry name" value="GANGLIOSIDE GM2 ACTIVATOR"/>
    <property type="match status" value="1"/>
</dbReference>
<dbReference type="GO" id="GO:0008047">
    <property type="term" value="F:enzyme activator activity"/>
    <property type="evidence" value="ECO:0007669"/>
    <property type="project" value="InterPro"/>
</dbReference>
<protein>
    <recommendedName>
        <fullName evidence="4">MD-2-related lipid-recognition domain-containing protein</fullName>
    </recommendedName>
</protein>
<keyword evidence="2" id="KW-1133">Transmembrane helix</keyword>
<dbReference type="GO" id="GO:0009898">
    <property type="term" value="C:cytoplasmic side of plasma membrane"/>
    <property type="evidence" value="ECO:0007669"/>
    <property type="project" value="TreeGrafter"/>
</dbReference>
<feature type="transmembrane region" description="Helical" evidence="2">
    <location>
        <begin position="134"/>
        <end position="158"/>
    </location>
</feature>
<dbReference type="Gene3D" id="2.70.220.10">
    <property type="entry name" value="Ganglioside GM2 activator"/>
    <property type="match status" value="1"/>
</dbReference>
<dbReference type="PANTHER" id="PTHR17357">
    <property type="entry name" value="GM2 GANGLIOSIDE ACTIVATOR PROTEIN"/>
    <property type="match status" value="1"/>
</dbReference>
<dbReference type="Ensembl" id="ENSBGRT00000013202.1">
    <property type="protein sequence ID" value="ENSBGRP00000011465.1"/>
    <property type="gene ID" value="ENSBGRG00000007196.1"/>
</dbReference>
<reference evidence="5" key="2">
    <citation type="submission" date="2025-08" db="UniProtKB">
        <authorList>
            <consortium name="Ensembl"/>
        </authorList>
    </citation>
    <scope>IDENTIFICATION</scope>
</reference>
<keyword evidence="1 3" id="KW-0732">Signal</keyword>
<keyword evidence="2" id="KW-0472">Membrane</keyword>
<dbReference type="GO" id="GO:0005319">
    <property type="term" value="F:lipid transporter activity"/>
    <property type="evidence" value="ECO:0007669"/>
    <property type="project" value="TreeGrafter"/>
</dbReference>